<organism evidence="2">
    <name type="scientific">freshwater metagenome</name>
    <dbReference type="NCBI Taxonomy" id="449393"/>
    <lineage>
        <taxon>unclassified sequences</taxon>
        <taxon>metagenomes</taxon>
        <taxon>ecological metagenomes</taxon>
    </lineage>
</organism>
<feature type="compositionally biased region" description="Polar residues" evidence="1">
    <location>
        <begin position="1"/>
        <end position="12"/>
    </location>
</feature>
<feature type="region of interest" description="Disordered" evidence="1">
    <location>
        <begin position="1"/>
        <end position="84"/>
    </location>
</feature>
<name>A0A6J7IEH7_9ZZZZ</name>
<sequence length="96" mass="10515">MSSCHRSSTDTGSAAEPDTMSRRRRAPSDHRVRVEVSAASHAEMSREYTVGTAMKSVRSPEAMRSQTRIASKLPGDSQCAPTQRGVSVTFTRPCTW</sequence>
<protein>
    <submittedName>
        <fullName evidence="2">Unannotated protein</fullName>
    </submittedName>
</protein>
<proteinExistence type="predicted"/>
<dbReference type="EMBL" id="CAFBNC010000017">
    <property type="protein sequence ID" value="CAB4929071.1"/>
    <property type="molecule type" value="Genomic_DNA"/>
</dbReference>
<dbReference type="AlphaFoldDB" id="A0A6J7IEH7"/>
<evidence type="ECO:0000256" key="1">
    <source>
        <dbReference type="SAM" id="MobiDB-lite"/>
    </source>
</evidence>
<accession>A0A6J7IEH7</accession>
<gene>
    <name evidence="2" type="ORF">UFOPK3733_00559</name>
</gene>
<evidence type="ECO:0000313" key="2">
    <source>
        <dbReference type="EMBL" id="CAB4929071.1"/>
    </source>
</evidence>
<reference evidence="2" key="1">
    <citation type="submission" date="2020-05" db="EMBL/GenBank/DDBJ databases">
        <authorList>
            <person name="Chiriac C."/>
            <person name="Salcher M."/>
            <person name="Ghai R."/>
            <person name="Kavagutti S V."/>
        </authorList>
    </citation>
    <scope>NUCLEOTIDE SEQUENCE</scope>
</reference>